<evidence type="ECO:0000313" key="2">
    <source>
        <dbReference type="Proteomes" id="UP000199153"/>
    </source>
</evidence>
<protein>
    <recommendedName>
        <fullName evidence="3">Deoxyribose-phosphate aldolase</fullName>
    </recommendedName>
</protein>
<dbReference type="EMBL" id="FOVL01000018">
    <property type="protein sequence ID" value="SFN80896.1"/>
    <property type="molecule type" value="Genomic_DNA"/>
</dbReference>
<reference evidence="1 2" key="1">
    <citation type="submission" date="2016-10" db="EMBL/GenBank/DDBJ databases">
        <authorList>
            <person name="de Groot N.N."/>
        </authorList>
    </citation>
    <scope>NUCLEOTIDE SEQUENCE [LARGE SCALE GENOMIC DNA]</scope>
    <source>
        <strain evidence="1 2">DSM 17794</strain>
    </source>
</reference>
<sequence length="240" mass="28133">MSCEDEEKRQTTQEAQEIEEIIEKTIEVAGGENYKRATISFKFRDHIYKSERNGLKFSLERQFSKDSDSIRDVVSNSGFQRYVNDSLRVIPDSLLARLNKEIKTVHYFAHLPYGLDNRGLSKELLEEARIEGEPYFQLKMTFGQAAPGVAGHDEFMFWIHKDDFTLDYLAYKFVEEEEGIRFRAAYNPRVINGIRFVDYRNFTFQDPKTELSDLDELYEAHQLELLSTIDTEILEVEVKE</sequence>
<organism evidence="1 2">
    <name type="scientific">Salegentibacter flavus</name>
    <dbReference type="NCBI Taxonomy" id="287099"/>
    <lineage>
        <taxon>Bacteria</taxon>
        <taxon>Pseudomonadati</taxon>
        <taxon>Bacteroidota</taxon>
        <taxon>Flavobacteriia</taxon>
        <taxon>Flavobacteriales</taxon>
        <taxon>Flavobacteriaceae</taxon>
        <taxon>Salegentibacter</taxon>
    </lineage>
</organism>
<gene>
    <name evidence="1" type="ORF">SAMN05660413_02674</name>
</gene>
<proteinExistence type="predicted"/>
<dbReference type="Pfam" id="PF20113">
    <property type="entry name" value="DUF6503"/>
    <property type="match status" value="1"/>
</dbReference>
<dbReference type="AlphaFoldDB" id="A0A1I5C1X4"/>
<dbReference type="STRING" id="287099.SAMN05660413_02674"/>
<name>A0A1I5C1X4_9FLAO</name>
<evidence type="ECO:0008006" key="3">
    <source>
        <dbReference type="Google" id="ProtNLM"/>
    </source>
</evidence>
<dbReference type="Proteomes" id="UP000199153">
    <property type="component" value="Unassembled WGS sequence"/>
</dbReference>
<dbReference type="InterPro" id="IPR045444">
    <property type="entry name" value="DUF6503"/>
</dbReference>
<evidence type="ECO:0000313" key="1">
    <source>
        <dbReference type="EMBL" id="SFN80896.1"/>
    </source>
</evidence>
<accession>A0A1I5C1X4</accession>
<keyword evidence="2" id="KW-1185">Reference proteome</keyword>